<dbReference type="PRINTS" id="PR00038">
    <property type="entry name" value="HTHLUXR"/>
</dbReference>
<sequence length="767" mass="83758">MSLTPTEHPSVPLRTTTPDWTYDLHMSATTRTYSLTPFIGRSQETRDVRALVEQHRLINLVGPGGVGKTRLAYEVFDQLAVDLDDAAWTVELADLSDAGLLGHAVAEAVGASVLAEGFDPRMLVRHISDRTSLLLIDNCEHMVPECAALITAVLQRCRNLRVITTSRHTLGVVGEQLYTVPPLIARDGLELFTARALAVAPSWTPGEHDRSAIIDMCSRLDGVAFAIELAASRMRTVGLEALGAEIEDQLAALVSTSASSGRHISMEACLRWGHDLCTPGEQLLWERLSVFAGTFTLQAARGVCEAADLSADEVDDALRGLADKSLIERDVHDRAGRYRMLEVVRQFGAARLAEKGELDLWHRRHCDHYLAMVDQFDAEWLGPDQVEWFQQLRTEQANLRLAFEYSVSHADHAASALRMCALLEHYVGSTGGASEALHWLRKATAQPTGAVVERAEALRVGCFVACVVGALDTAQRLHDDLLALSMGSDDARVRGCALYARAVLAAWSNDAPTGERVAQEAISVFQELGDTGRVANLHFLRALMLGWAHRPDDAAECYRECFALTQPLGERYWTSYAQWGLGVDMLLSGSIEESVQLEREALETKALFGDALGTALALEALAWAAVDRADGPLAAFLDAAADTIWTTLGVPLAGMPYLLRRRDQSRAALSRMSGVSESIALLGRTLPLAQIVEVAVGRAPLPSPTPQSNLTPREWEIATFLARGDTNQVIADHLVISRRTVESHVDRVLRKLGVSSRTEVRDALALR</sequence>
<dbReference type="SMART" id="SM00421">
    <property type="entry name" value="HTH_LUXR"/>
    <property type="match status" value="1"/>
</dbReference>
<dbReference type="PROSITE" id="PS00622">
    <property type="entry name" value="HTH_LUXR_1"/>
    <property type="match status" value="1"/>
</dbReference>
<dbReference type="InterPro" id="IPR027417">
    <property type="entry name" value="P-loop_NTPase"/>
</dbReference>
<dbReference type="Gene3D" id="3.40.50.300">
    <property type="entry name" value="P-loop containing nucleotide triphosphate hydrolases"/>
    <property type="match status" value="1"/>
</dbReference>
<dbReference type="EMBL" id="AP019307">
    <property type="protein sequence ID" value="BBH15742.1"/>
    <property type="molecule type" value="Genomic_DNA"/>
</dbReference>
<dbReference type="Proteomes" id="UP000271573">
    <property type="component" value="Chromosome"/>
</dbReference>
<dbReference type="GO" id="GO:0006355">
    <property type="term" value="P:regulation of DNA-templated transcription"/>
    <property type="evidence" value="ECO:0007669"/>
    <property type="project" value="InterPro"/>
</dbReference>
<dbReference type="InterPro" id="IPR016032">
    <property type="entry name" value="Sig_transdc_resp-reg_C-effctor"/>
</dbReference>
<dbReference type="PANTHER" id="PTHR47691:SF3">
    <property type="entry name" value="HTH-TYPE TRANSCRIPTIONAL REGULATOR RV0890C-RELATED"/>
    <property type="match status" value="1"/>
</dbReference>
<dbReference type="PROSITE" id="PS50043">
    <property type="entry name" value="HTH_LUXR_2"/>
    <property type="match status" value="1"/>
</dbReference>
<evidence type="ECO:0000313" key="3">
    <source>
        <dbReference type="Proteomes" id="UP000271573"/>
    </source>
</evidence>
<dbReference type="GO" id="GO:0003677">
    <property type="term" value="F:DNA binding"/>
    <property type="evidence" value="ECO:0007669"/>
    <property type="project" value="InterPro"/>
</dbReference>
<dbReference type="CDD" id="cd06170">
    <property type="entry name" value="LuxR_C_like"/>
    <property type="match status" value="1"/>
</dbReference>
<dbReference type="SUPFAM" id="SSF46894">
    <property type="entry name" value="C-terminal effector domain of the bipartite response regulators"/>
    <property type="match status" value="1"/>
</dbReference>
<evidence type="ECO:0000313" key="2">
    <source>
        <dbReference type="EMBL" id="BBH15742.1"/>
    </source>
</evidence>
<reference evidence="2 3" key="1">
    <citation type="submission" date="2018-11" db="EMBL/GenBank/DDBJ databases">
        <title>Complete genome sequence of Nocardioides baekrokdamisoli strain KCTC 39748.</title>
        <authorList>
            <person name="Kang S.W."/>
            <person name="Lee K.C."/>
            <person name="Kim K.K."/>
            <person name="Kim J.S."/>
            <person name="Kim D.S."/>
            <person name="Ko S.H."/>
            <person name="Yang S.H."/>
            <person name="Shin Y.K."/>
            <person name="Lee J.S."/>
        </authorList>
    </citation>
    <scope>NUCLEOTIDE SEQUENCE [LARGE SCALE GENOMIC DNA]</scope>
    <source>
        <strain evidence="2 3">KCTC 39748</strain>
    </source>
</reference>
<dbReference type="GO" id="GO:0016887">
    <property type="term" value="F:ATP hydrolysis activity"/>
    <property type="evidence" value="ECO:0007669"/>
    <property type="project" value="InterPro"/>
</dbReference>
<dbReference type="Pfam" id="PF13401">
    <property type="entry name" value="AAA_22"/>
    <property type="match status" value="1"/>
</dbReference>
<dbReference type="InterPro" id="IPR049945">
    <property type="entry name" value="AAA_22"/>
</dbReference>
<protein>
    <submittedName>
        <fullName evidence="2">LuxR family transcriptional regulator</fullName>
    </submittedName>
</protein>
<accession>A0A3G9IBQ2</accession>
<dbReference type="KEGG" id="nbe:Back2_00290"/>
<dbReference type="InterPro" id="IPR000792">
    <property type="entry name" value="Tscrpt_reg_LuxR_C"/>
</dbReference>
<dbReference type="PANTHER" id="PTHR47691">
    <property type="entry name" value="REGULATOR-RELATED"/>
    <property type="match status" value="1"/>
</dbReference>
<proteinExistence type="predicted"/>
<name>A0A3G9IBQ2_9ACTN</name>
<dbReference type="AlphaFoldDB" id="A0A3G9IBQ2"/>
<dbReference type="Pfam" id="PF25872">
    <property type="entry name" value="HTH_77"/>
    <property type="match status" value="1"/>
</dbReference>
<dbReference type="SUPFAM" id="SSF48452">
    <property type="entry name" value="TPR-like"/>
    <property type="match status" value="1"/>
</dbReference>
<dbReference type="Pfam" id="PF00196">
    <property type="entry name" value="GerE"/>
    <property type="match status" value="1"/>
</dbReference>
<feature type="domain" description="HTH luxR-type" evidence="1">
    <location>
        <begin position="703"/>
        <end position="767"/>
    </location>
</feature>
<dbReference type="Gene3D" id="1.10.10.10">
    <property type="entry name" value="Winged helix-like DNA-binding domain superfamily/Winged helix DNA-binding domain"/>
    <property type="match status" value="1"/>
</dbReference>
<dbReference type="SUPFAM" id="SSF52540">
    <property type="entry name" value="P-loop containing nucleoside triphosphate hydrolases"/>
    <property type="match status" value="1"/>
</dbReference>
<dbReference type="Gene3D" id="1.25.40.10">
    <property type="entry name" value="Tetratricopeptide repeat domain"/>
    <property type="match status" value="1"/>
</dbReference>
<gene>
    <name evidence="2" type="ORF">Back2_00290</name>
</gene>
<dbReference type="InterPro" id="IPR036388">
    <property type="entry name" value="WH-like_DNA-bd_sf"/>
</dbReference>
<dbReference type="InterPro" id="IPR011990">
    <property type="entry name" value="TPR-like_helical_dom_sf"/>
</dbReference>
<keyword evidence="3" id="KW-1185">Reference proteome</keyword>
<organism evidence="2 3">
    <name type="scientific">Nocardioides baekrokdamisoli</name>
    <dbReference type="NCBI Taxonomy" id="1804624"/>
    <lineage>
        <taxon>Bacteria</taxon>
        <taxon>Bacillati</taxon>
        <taxon>Actinomycetota</taxon>
        <taxon>Actinomycetes</taxon>
        <taxon>Propionibacteriales</taxon>
        <taxon>Nocardioidaceae</taxon>
        <taxon>Nocardioides</taxon>
    </lineage>
</organism>
<evidence type="ECO:0000259" key="1">
    <source>
        <dbReference type="PROSITE" id="PS50043"/>
    </source>
</evidence>
<dbReference type="InterPro" id="IPR058852">
    <property type="entry name" value="HTH_77"/>
</dbReference>